<dbReference type="PANTHER" id="PTHR30383">
    <property type="entry name" value="THIOESTERASE 1/PROTEASE 1/LYSOPHOSPHOLIPASE L1"/>
    <property type="match status" value="1"/>
</dbReference>
<dbReference type="OrthoDB" id="543980at2759"/>
<feature type="domain" description="SGNH hydrolase-type esterase" evidence="1">
    <location>
        <begin position="6"/>
        <end position="190"/>
    </location>
</feature>
<proteinExistence type="predicted"/>
<reference evidence="2 3" key="1">
    <citation type="journal article" date="2007" name="Science">
        <title>The Chlamydomonas genome reveals the evolution of key animal and plant functions.</title>
        <authorList>
            <person name="Merchant S.S."/>
            <person name="Prochnik S.E."/>
            <person name="Vallon O."/>
            <person name="Harris E.H."/>
            <person name="Karpowicz S.J."/>
            <person name="Witman G.B."/>
            <person name="Terry A."/>
            <person name="Salamov A."/>
            <person name="Fritz-Laylin L.K."/>
            <person name="Marechal-Drouard L."/>
            <person name="Marshall W.F."/>
            <person name="Qu L.H."/>
            <person name="Nelson D.R."/>
            <person name="Sanderfoot A.A."/>
            <person name="Spalding M.H."/>
            <person name="Kapitonov V.V."/>
            <person name="Ren Q."/>
            <person name="Ferris P."/>
            <person name="Lindquist E."/>
            <person name="Shapiro H."/>
            <person name="Lucas S.M."/>
            <person name="Grimwood J."/>
            <person name="Schmutz J."/>
            <person name="Cardol P."/>
            <person name="Cerutti H."/>
            <person name="Chanfreau G."/>
            <person name="Chen C.L."/>
            <person name="Cognat V."/>
            <person name="Croft M.T."/>
            <person name="Dent R."/>
            <person name="Dutcher S."/>
            <person name="Fernandez E."/>
            <person name="Fukuzawa H."/>
            <person name="Gonzalez-Ballester D."/>
            <person name="Gonzalez-Halphen D."/>
            <person name="Hallmann A."/>
            <person name="Hanikenne M."/>
            <person name="Hippler M."/>
            <person name="Inwood W."/>
            <person name="Jabbari K."/>
            <person name="Kalanon M."/>
            <person name="Kuras R."/>
            <person name="Lefebvre P.A."/>
            <person name="Lemaire S.D."/>
            <person name="Lobanov A.V."/>
            <person name="Lohr M."/>
            <person name="Manuell A."/>
            <person name="Meier I."/>
            <person name="Mets L."/>
            <person name="Mittag M."/>
            <person name="Mittelmeier T."/>
            <person name="Moroney J.V."/>
            <person name="Moseley J."/>
            <person name="Napoli C."/>
            <person name="Nedelcu A.M."/>
            <person name="Niyogi K."/>
            <person name="Novoselov S.V."/>
            <person name="Paulsen I.T."/>
            <person name="Pazour G."/>
            <person name="Purton S."/>
            <person name="Ral J.P."/>
            <person name="Riano-Pachon D.M."/>
            <person name="Riekhof W."/>
            <person name="Rymarquis L."/>
            <person name="Schroda M."/>
            <person name="Stern D."/>
            <person name="Umen J."/>
            <person name="Willows R."/>
            <person name="Wilson N."/>
            <person name="Zimmer S.L."/>
            <person name="Allmer J."/>
            <person name="Balk J."/>
            <person name="Bisova K."/>
            <person name="Chen C.J."/>
            <person name="Elias M."/>
            <person name="Gendler K."/>
            <person name="Hauser C."/>
            <person name="Lamb M.R."/>
            <person name="Ledford H."/>
            <person name="Long J.C."/>
            <person name="Minagawa J."/>
            <person name="Page M.D."/>
            <person name="Pan J."/>
            <person name="Pootakham W."/>
            <person name="Roje S."/>
            <person name="Rose A."/>
            <person name="Stahlberg E."/>
            <person name="Terauchi A.M."/>
            <person name="Yang P."/>
            <person name="Ball S."/>
            <person name="Bowler C."/>
            <person name="Dieckmann C.L."/>
            <person name="Gladyshev V.N."/>
            <person name="Green P."/>
            <person name="Jorgensen R."/>
            <person name="Mayfield S."/>
            <person name="Mueller-Roeber B."/>
            <person name="Rajamani S."/>
            <person name="Sayre R.T."/>
            <person name="Brokstein P."/>
            <person name="Dubchak I."/>
            <person name="Goodstein D."/>
            <person name="Hornick L."/>
            <person name="Huang Y.W."/>
            <person name="Jhaveri J."/>
            <person name="Luo Y."/>
            <person name="Martinez D."/>
            <person name="Ngau W.C."/>
            <person name="Otillar B."/>
            <person name="Poliakov A."/>
            <person name="Porter A."/>
            <person name="Szajkowski L."/>
            <person name="Werner G."/>
            <person name="Zhou K."/>
            <person name="Grigoriev I.V."/>
            <person name="Rokhsar D.S."/>
            <person name="Grossman A.R."/>
        </authorList>
    </citation>
    <scope>NUCLEOTIDE SEQUENCE [LARGE SCALE GENOMIC DNA]</scope>
    <source>
        <strain evidence="3">CC-503</strain>
    </source>
</reference>
<accession>A0A2K3DQP1</accession>
<dbReference type="InterPro" id="IPR051532">
    <property type="entry name" value="Ester_Hydrolysis_Enzymes"/>
</dbReference>
<dbReference type="PANTHER" id="PTHR30383:SF5">
    <property type="entry name" value="SGNH HYDROLASE-TYPE ESTERASE DOMAIN-CONTAINING PROTEIN"/>
    <property type="match status" value="1"/>
</dbReference>
<dbReference type="Pfam" id="PF13472">
    <property type="entry name" value="Lipase_GDSL_2"/>
    <property type="match status" value="1"/>
</dbReference>
<dbReference type="KEGG" id="cre:CHLRE_06g295500v5"/>
<keyword evidence="3" id="KW-1185">Reference proteome</keyword>
<dbReference type="Gene3D" id="3.40.50.1110">
    <property type="entry name" value="SGNH hydrolase"/>
    <property type="match status" value="1"/>
</dbReference>
<evidence type="ECO:0000259" key="1">
    <source>
        <dbReference type="Pfam" id="PF13472"/>
    </source>
</evidence>
<name>A0A2K3DQP1_CHLRE</name>
<dbReference type="Proteomes" id="UP000006906">
    <property type="component" value="Chromosome 6"/>
</dbReference>
<dbReference type="ExpressionAtlas" id="A0A2K3DQP1">
    <property type="expression patterns" value="baseline and differential"/>
</dbReference>
<dbReference type="OMA" id="WFGIANG"/>
<dbReference type="EMBL" id="CM008967">
    <property type="protein sequence ID" value="PNW82817.1"/>
    <property type="molecule type" value="Genomic_DNA"/>
</dbReference>
<organism evidence="2 3">
    <name type="scientific">Chlamydomonas reinhardtii</name>
    <name type="common">Chlamydomonas smithii</name>
    <dbReference type="NCBI Taxonomy" id="3055"/>
    <lineage>
        <taxon>Eukaryota</taxon>
        <taxon>Viridiplantae</taxon>
        <taxon>Chlorophyta</taxon>
        <taxon>core chlorophytes</taxon>
        <taxon>Chlorophyceae</taxon>
        <taxon>CS clade</taxon>
        <taxon>Chlamydomonadales</taxon>
        <taxon>Chlamydomonadaceae</taxon>
        <taxon>Chlamydomonas</taxon>
    </lineage>
</organism>
<sequence>MPAVLCLGDSHTFGKAGAAWVLELAKVFPNARFLNRGVNGLQTMNVLWNLDKSFNALGKSVAVPAAVTLLIGTNDVLRSLAHEGKDAFGQRWFGIANGDTGPATLETWTQQYRALLETIAAKLDARARAASASSASASSATSATTTTTTAPTPVPLLVMKLPPLGEDLTDAVNAKVDAYNAALTQVVLDFAKAQKALLKPAAGAMPRAVVMDVKLVDISSEFKAAIAKNQASRQAGGSWRPLVLPVPFSKAAKAIMGCQFAHDLWGRSFNAQSDAVGAAVLSPDAIHVNERGGDLIVGLLAAHLVKPLAPPASQ</sequence>
<dbReference type="GeneID" id="5717069"/>
<dbReference type="Gramene" id="PNW82817">
    <property type="protein sequence ID" value="PNW82817"/>
    <property type="gene ID" value="CHLRE_06g295500v5"/>
</dbReference>
<evidence type="ECO:0000313" key="3">
    <source>
        <dbReference type="Proteomes" id="UP000006906"/>
    </source>
</evidence>
<dbReference type="SUPFAM" id="SSF52266">
    <property type="entry name" value="SGNH hydrolase"/>
    <property type="match status" value="1"/>
</dbReference>
<gene>
    <name evidence="2" type="ORF">CHLRE_06g295500v5</name>
</gene>
<dbReference type="InParanoid" id="A0A2K3DQP1"/>
<dbReference type="RefSeq" id="XP_001691479.2">
    <property type="nucleotide sequence ID" value="XM_001691427.2"/>
</dbReference>
<dbReference type="GO" id="GO:0004622">
    <property type="term" value="F:phosphatidylcholine lysophospholipase activity"/>
    <property type="evidence" value="ECO:0000318"/>
    <property type="project" value="GO_Central"/>
</dbReference>
<dbReference type="PaxDb" id="3055-EDP05212"/>
<evidence type="ECO:0000313" key="2">
    <source>
        <dbReference type="EMBL" id="PNW82817.1"/>
    </source>
</evidence>
<dbReference type="InterPro" id="IPR036514">
    <property type="entry name" value="SGNH_hydro_sf"/>
</dbReference>
<protein>
    <recommendedName>
        <fullName evidence="1">SGNH hydrolase-type esterase domain-containing protein</fullName>
    </recommendedName>
</protein>
<dbReference type="InterPro" id="IPR013830">
    <property type="entry name" value="SGNH_hydro"/>
</dbReference>
<dbReference type="AlphaFoldDB" id="A0A2K3DQP1"/>